<name>A0A1D9GAH3_MOOP1</name>
<dbReference type="SUPFAM" id="SSF48613">
    <property type="entry name" value="Heme oxygenase-like"/>
    <property type="match status" value="1"/>
</dbReference>
<dbReference type="EMBL" id="CP017708">
    <property type="protein sequence ID" value="AOY84648.2"/>
    <property type="molecule type" value="Genomic_DNA"/>
</dbReference>
<dbReference type="Proteomes" id="UP000176944">
    <property type="component" value="Chromosome"/>
</dbReference>
<accession>A0A1D9GAH3</accession>
<protein>
    <submittedName>
        <fullName evidence="1">DUF3050 domain-containing protein</fullName>
    </submittedName>
</protein>
<proteinExistence type="predicted"/>
<dbReference type="Gene3D" id="1.20.910.10">
    <property type="entry name" value="Heme oxygenase-like"/>
    <property type="match status" value="1"/>
</dbReference>
<dbReference type="InterPro" id="IPR016084">
    <property type="entry name" value="Haem_Oase-like_multi-hlx"/>
</dbReference>
<sequence>MKIIEMQTSHNLDYYTQLEEQLKPSRMALINHPLYQQLNDLVSLQIFMESHVFAVWDFMSLIKTLQHRVTCLDVPWVPPTDINSARMVNEIVLAEETDEVSPGNYISHYDLYMVAMTEIGADTNPIKMFISSLRKGIPADQTIASISIPELTKTFVKLTLETTTKSTHEVAAAFLLGREDIIPAMFRQVIATLDSLYGFTWDSLRLYLDRHNFLDEDQHVPMGKKLLKNLCGDDPVKWEQAFNSAENALKARYALWDGVAELIQVNKDNDIALLEM</sequence>
<dbReference type="Pfam" id="PF11251">
    <property type="entry name" value="DUF3050"/>
    <property type="match status" value="1"/>
</dbReference>
<dbReference type="AlphaFoldDB" id="A0A1D9GAH3"/>
<reference evidence="1" key="1">
    <citation type="journal article" date="2017" name="Proc. Natl. Acad. Sci. U.S.A.">
        <title>Comparative genomics uncovers the prolific and distinctive metabolic potential of the cyanobacterial genus Moorea.</title>
        <authorList>
            <person name="Leao T."/>
            <person name="Castelao G."/>
            <person name="Korobeynikov A."/>
            <person name="Monroe E.A."/>
            <person name="Podell S."/>
            <person name="Glukhov E."/>
            <person name="Allen E.E."/>
            <person name="Gerwick W.H."/>
            <person name="Gerwick L."/>
        </authorList>
    </citation>
    <scope>NUCLEOTIDE SEQUENCE</scope>
    <source>
        <strain evidence="1">JHB</strain>
    </source>
</reference>
<evidence type="ECO:0000313" key="1">
    <source>
        <dbReference type="EMBL" id="AOY84648.2"/>
    </source>
</evidence>
<organism evidence="1">
    <name type="scientific">Moorena producens (strain JHB)</name>
    <dbReference type="NCBI Taxonomy" id="1454205"/>
    <lineage>
        <taxon>Bacteria</taxon>
        <taxon>Bacillati</taxon>
        <taxon>Cyanobacteriota</taxon>
        <taxon>Cyanophyceae</taxon>
        <taxon>Coleofasciculales</taxon>
        <taxon>Coleofasciculaceae</taxon>
        <taxon>Moorena</taxon>
    </lineage>
</organism>
<dbReference type="InterPro" id="IPR024423">
    <property type="entry name" value="DUF3050"/>
</dbReference>
<gene>
    <name evidence="1" type="ORF">BJP36_12820</name>
</gene>
<reference evidence="1" key="2">
    <citation type="submission" date="2022-10" db="EMBL/GenBank/DDBJ databases">
        <authorList>
            <person name="Ngo T.-E."/>
        </authorList>
    </citation>
    <scope>NUCLEOTIDE SEQUENCE</scope>
    <source>
        <strain evidence="1">JHB</strain>
    </source>
</reference>